<feature type="transmembrane region" description="Helical" evidence="2">
    <location>
        <begin position="43"/>
        <end position="65"/>
    </location>
</feature>
<keyword evidence="4" id="KW-1185">Reference proteome</keyword>
<feature type="transmembrane region" description="Helical" evidence="2">
    <location>
        <begin position="77"/>
        <end position="100"/>
    </location>
</feature>
<dbReference type="InterPro" id="IPR042098">
    <property type="entry name" value="TauD-like_sf"/>
</dbReference>
<reference evidence="3 4" key="1">
    <citation type="submission" date="2020-05" db="EMBL/GenBank/DDBJ databases">
        <title>Parvularcula mediterraneae sp. nov., isolated from polypropylene straw from shallow seawater of the seashore of Laganas in Zakynthos island, Greece.</title>
        <authorList>
            <person name="Szabo I."/>
            <person name="Al-Omari J."/>
            <person name="Rado J."/>
            <person name="Szerdahelyi G.S."/>
        </authorList>
    </citation>
    <scope>NUCLEOTIDE SEQUENCE [LARGE SCALE GENOMIC DNA]</scope>
    <source>
        <strain evidence="3 4">ZS-1/3</strain>
    </source>
</reference>
<dbReference type="AlphaFoldDB" id="A0A7Y3RQ17"/>
<dbReference type="GO" id="GO:0016706">
    <property type="term" value="F:2-oxoglutarate-dependent dioxygenase activity"/>
    <property type="evidence" value="ECO:0007669"/>
    <property type="project" value="UniProtKB-ARBA"/>
</dbReference>
<dbReference type="Gene3D" id="3.60.130.10">
    <property type="entry name" value="Clavaminate synthase-like"/>
    <property type="match status" value="1"/>
</dbReference>
<keyword evidence="2" id="KW-1133">Transmembrane helix</keyword>
<proteinExistence type="predicted"/>
<evidence type="ECO:0000313" key="4">
    <source>
        <dbReference type="Proteomes" id="UP000536835"/>
    </source>
</evidence>
<keyword evidence="1" id="KW-0560">Oxidoreductase</keyword>
<organism evidence="3 4">
    <name type="scientific">Parvularcula mediterranea</name>
    <dbReference type="NCBI Taxonomy" id="2732508"/>
    <lineage>
        <taxon>Bacteria</taxon>
        <taxon>Pseudomonadati</taxon>
        <taxon>Pseudomonadota</taxon>
        <taxon>Alphaproteobacteria</taxon>
        <taxon>Parvularculales</taxon>
        <taxon>Parvularculaceae</taxon>
        <taxon>Parvularcula</taxon>
    </lineage>
</organism>
<protein>
    <submittedName>
        <fullName evidence="3">Uncharacterized protein</fullName>
    </submittedName>
</protein>
<comment type="caution">
    <text evidence="3">The sequence shown here is derived from an EMBL/GenBank/DDBJ whole genome shotgun (WGS) entry which is preliminary data.</text>
</comment>
<accession>A0A7Y3RQ17</accession>
<gene>
    <name evidence="3" type="ORF">HK107_14915</name>
</gene>
<dbReference type="RefSeq" id="WP_173201217.1">
    <property type="nucleotide sequence ID" value="NZ_JABFCX010000003.1"/>
</dbReference>
<keyword evidence="2" id="KW-0812">Transmembrane</keyword>
<evidence type="ECO:0000256" key="1">
    <source>
        <dbReference type="ARBA" id="ARBA00023002"/>
    </source>
</evidence>
<sequence>MRSLKLGLNERARLHRTVEAVYARLIAKSGRFQPIINGYENGAVSIFTLGLIAIGLAGGAAAGYFRGEQLAELTGLQFLTGPLGPVSLGAIGAVLVYFFFDRLGRLLSKFPLFQQMAEIYVFNTKWLKPKTRMQMTNAALTWLQRQPEMVFEATGYLYGSEDGYDVLPKKLQAAADEMREGDAPVVCMREVFERKLKSEYLFKGLQSSRDPAAYQDRYFIQSRAARNGIRASLLFNALGCELRDEIPTGDQWRRAKHTDHQAQLTTIRDNHDVTLRFRTGAPHYRWPDERQEKSQGETAPFLLYTAIENPVHISLFVTTVAQIIEKLPEAIRWQFDEEELSDDDVEAEVTAVLKLLSETDIEMFGKWDEKTLRQRSEVALIPQPVLKNLSGDPANPDWGLRWDPNRLDWSQFLGTDGAIRRAFAGLIKAIDLANSEAEEVTLTRGDALLVDNLRAMVRRRELGPEGAPYENSLFDYPEAWWLNVYYGFRKSAKPDFLGI</sequence>
<dbReference type="Proteomes" id="UP000536835">
    <property type="component" value="Unassembled WGS sequence"/>
</dbReference>
<dbReference type="EMBL" id="JABFCX010000003">
    <property type="protein sequence ID" value="NNU17621.1"/>
    <property type="molecule type" value="Genomic_DNA"/>
</dbReference>
<keyword evidence="2" id="KW-0472">Membrane</keyword>
<evidence type="ECO:0000256" key="2">
    <source>
        <dbReference type="SAM" id="Phobius"/>
    </source>
</evidence>
<name>A0A7Y3RQ17_9PROT</name>
<evidence type="ECO:0000313" key="3">
    <source>
        <dbReference type="EMBL" id="NNU17621.1"/>
    </source>
</evidence>